<dbReference type="OrthoDB" id="9789934at2"/>
<dbReference type="Gene3D" id="1.10.287.3610">
    <property type="match status" value="1"/>
</dbReference>
<dbReference type="GO" id="GO:0046872">
    <property type="term" value="F:metal ion binding"/>
    <property type="evidence" value="ECO:0007669"/>
    <property type="project" value="UniProtKB-KW"/>
</dbReference>
<feature type="binding site" evidence="17">
    <location>
        <position position="83"/>
    </location>
    <ligand>
        <name>ATP</name>
        <dbReference type="ChEBI" id="CHEBI:30616"/>
    </ligand>
</feature>
<protein>
    <submittedName>
        <fullName evidence="20">Prokaryotic diacylglycerol kinase</fullName>
    </submittedName>
</protein>
<dbReference type="PANTHER" id="PTHR34299:SF1">
    <property type="entry name" value="DIACYLGLYCEROL KINASE"/>
    <property type="match status" value="1"/>
</dbReference>
<name>G5K1S9_9STRE</name>
<evidence type="ECO:0000256" key="11">
    <source>
        <dbReference type="ARBA" id="ARBA00023098"/>
    </source>
</evidence>
<proteinExistence type="inferred from homology"/>
<dbReference type="Proteomes" id="UP000003330">
    <property type="component" value="Unassembled WGS sequence"/>
</dbReference>
<evidence type="ECO:0000256" key="18">
    <source>
        <dbReference type="PIRSR" id="PIRSR600829-4"/>
    </source>
</evidence>
<comment type="subcellular location">
    <subcellularLocation>
        <location evidence="1">Cell membrane</location>
        <topology evidence="1">Multi-pass membrane protein</topology>
    </subcellularLocation>
</comment>
<dbReference type="STRING" id="764299.STRIC_2337"/>
<keyword evidence="11" id="KW-0443">Lipid metabolism</keyword>
<evidence type="ECO:0000256" key="12">
    <source>
        <dbReference type="ARBA" id="ARBA00023136"/>
    </source>
</evidence>
<keyword evidence="8 20" id="KW-0418">Kinase</keyword>
<dbReference type="PANTHER" id="PTHR34299">
    <property type="entry name" value="DIACYLGLYCEROL KINASE"/>
    <property type="match status" value="1"/>
</dbReference>
<dbReference type="AlphaFoldDB" id="G5K1S9"/>
<keyword evidence="18" id="KW-0460">Magnesium</keyword>
<comment type="similarity">
    <text evidence="2">Belongs to the bacterial diacylglycerol kinase family.</text>
</comment>
<feature type="binding site" evidence="16">
    <location>
        <position position="76"/>
    </location>
    <ligand>
        <name>substrate</name>
    </ligand>
</feature>
<dbReference type="GO" id="GO:0016301">
    <property type="term" value="F:kinase activity"/>
    <property type="evidence" value="ECO:0007669"/>
    <property type="project" value="UniProtKB-KW"/>
</dbReference>
<feature type="binding site" evidence="16">
    <location>
        <position position="15"/>
    </location>
    <ligand>
        <name>substrate</name>
    </ligand>
</feature>
<keyword evidence="13" id="KW-0594">Phospholipid biosynthesis</keyword>
<evidence type="ECO:0000256" key="8">
    <source>
        <dbReference type="ARBA" id="ARBA00022777"/>
    </source>
</evidence>
<evidence type="ECO:0000256" key="9">
    <source>
        <dbReference type="ARBA" id="ARBA00022840"/>
    </source>
</evidence>
<dbReference type="InterPro" id="IPR036945">
    <property type="entry name" value="DAGK_sf"/>
</dbReference>
<feature type="binding site" evidence="18">
    <location>
        <position position="35"/>
    </location>
    <ligand>
        <name>a divalent metal cation</name>
        <dbReference type="ChEBI" id="CHEBI:60240"/>
    </ligand>
</feature>
<keyword evidence="9 17" id="KW-0067">ATP-binding</keyword>
<evidence type="ECO:0000256" key="7">
    <source>
        <dbReference type="ARBA" id="ARBA00022741"/>
    </source>
</evidence>
<accession>G5K1S9</accession>
<dbReference type="PROSITE" id="PS01069">
    <property type="entry name" value="DAGK_PROKAR"/>
    <property type="match status" value="1"/>
</dbReference>
<keyword evidence="4" id="KW-0444">Lipid biosynthesis</keyword>
<evidence type="ECO:0000256" key="16">
    <source>
        <dbReference type="PIRSR" id="PIRSR600829-2"/>
    </source>
</evidence>
<keyword evidence="12 19" id="KW-0472">Membrane</keyword>
<dbReference type="eggNOG" id="COG0818">
    <property type="taxonomic scope" value="Bacteria"/>
</dbReference>
<evidence type="ECO:0000256" key="19">
    <source>
        <dbReference type="SAM" id="Phobius"/>
    </source>
</evidence>
<comment type="caution">
    <text evidence="20">The sequence shown here is derived from an EMBL/GenBank/DDBJ whole genome shotgun (WGS) entry which is preliminary data.</text>
</comment>
<evidence type="ECO:0000256" key="1">
    <source>
        <dbReference type="ARBA" id="ARBA00004651"/>
    </source>
</evidence>
<evidence type="ECO:0000256" key="13">
    <source>
        <dbReference type="ARBA" id="ARBA00023209"/>
    </source>
</evidence>
<dbReference type="GO" id="GO:0005524">
    <property type="term" value="F:ATP binding"/>
    <property type="evidence" value="ECO:0007669"/>
    <property type="project" value="UniProtKB-KW"/>
</dbReference>
<feature type="active site" description="Proton acceptor" evidence="15">
    <location>
        <position position="76"/>
    </location>
</feature>
<feature type="binding site" evidence="18">
    <location>
        <position position="83"/>
    </location>
    <ligand>
        <name>a divalent metal cation</name>
        <dbReference type="ChEBI" id="CHEBI:60240"/>
    </ligand>
</feature>
<evidence type="ECO:0000256" key="17">
    <source>
        <dbReference type="PIRSR" id="PIRSR600829-3"/>
    </source>
</evidence>
<comment type="cofactor">
    <cofactor evidence="18">
        <name>Mg(2+)</name>
        <dbReference type="ChEBI" id="CHEBI:18420"/>
    </cofactor>
    <text evidence="18">Mn(2+), Zn(2+), Cd(2+) and Co(2+) support activity to lesser extents.</text>
</comment>
<evidence type="ECO:0000256" key="2">
    <source>
        <dbReference type="ARBA" id="ARBA00005967"/>
    </source>
</evidence>
<dbReference type="InterPro" id="IPR033717">
    <property type="entry name" value="UDPK"/>
</dbReference>
<feature type="transmembrane region" description="Helical" evidence="19">
    <location>
        <begin position="42"/>
        <end position="73"/>
    </location>
</feature>
<evidence type="ECO:0000256" key="5">
    <source>
        <dbReference type="ARBA" id="ARBA00022679"/>
    </source>
</evidence>
<gene>
    <name evidence="20" type="ORF">STRIC_2337</name>
</gene>
<dbReference type="GO" id="GO:0005886">
    <property type="term" value="C:plasma membrane"/>
    <property type="evidence" value="ECO:0007669"/>
    <property type="project" value="UniProtKB-SubCell"/>
</dbReference>
<sequence length="135" mass="14760">MALHDNNTKRKWKNRTVTASLEFALTGVLTAIREERNLKSHLVSAVLASLAGIIFGISAIEWLFLLLAIFLVITLEIVNSAIENVVDLASDYHFSMLAKNAKDMAAGAVLVISFYAVLTGIIIFAPKIWGILFGN</sequence>
<evidence type="ECO:0000313" key="21">
    <source>
        <dbReference type="Proteomes" id="UP000003330"/>
    </source>
</evidence>
<evidence type="ECO:0000256" key="6">
    <source>
        <dbReference type="ARBA" id="ARBA00022692"/>
    </source>
</evidence>
<organism evidence="20 21">
    <name type="scientific">Streptococcus ictaluri 707-05</name>
    <dbReference type="NCBI Taxonomy" id="764299"/>
    <lineage>
        <taxon>Bacteria</taxon>
        <taxon>Bacillati</taxon>
        <taxon>Bacillota</taxon>
        <taxon>Bacilli</taxon>
        <taxon>Lactobacillales</taxon>
        <taxon>Streptococcaceae</taxon>
        <taxon>Streptococcus</taxon>
    </lineage>
</organism>
<dbReference type="InterPro" id="IPR000829">
    <property type="entry name" value="DAGK"/>
</dbReference>
<evidence type="ECO:0000256" key="15">
    <source>
        <dbReference type="PIRSR" id="PIRSR600829-1"/>
    </source>
</evidence>
<dbReference type="GO" id="GO:0008654">
    <property type="term" value="P:phospholipid biosynthetic process"/>
    <property type="evidence" value="ECO:0007669"/>
    <property type="project" value="UniProtKB-KW"/>
</dbReference>
<feature type="binding site" evidence="17">
    <location>
        <begin position="102"/>
        <end position="103"/>
    </location>
    <ligand>
        <name>ATP</name>
        <dbReference type="ChEBI" id="CHEBI:30616"/>
    </ligand>
</feature>
<feature type="transmembrane region" description="Helical" evidence="19">
    <location>
        <begin position="104"/>
        <end position="125"/>
    </location>
</feature>
<keyword evidence="5" id="KW-0808">Transferase</keyword>
<evidence type="ECO:0000313" key="20">
    <source>
        <dbReference type="EMBL" id="EHI70089.1"/>
    </source>
</evidence>
<reference evidence="20 21" key="1">
    <citation type="journal article" date="2014" name="Int. J. Syst. Evol. Microbiol.">
        <title>Phylogenomics and the dynamic genome evolution of the genus Streptococcus.</title>
        <authorList>
            <consortium name="The Broad Institute Genome Sequencing Platform"/>
            <person name="Richards V.P."/>
            <person name="Palmer S.R."/>
            <person name="Pavinski Bitar P.D."/>
            <person name="Qin X."/>
            <person name="Weinstock G.M."/>
            <person name="Highlander S.K."/>
            <person name="Town C.D."/>
            <person name="Burne R.A."/>
            <person name="Stanhope M.J."/>
        </authorList>
    </citation>
    <scope>NUCLEOTIDE SEQUENCE [LARGE SCALE GENOMIC DNA]</scope>
    <source>
        <strain evidence="20 21">707-05</strain>
    </source>
</reference>
<keyword evidence="6 19" id="KW-0812">Transmembrane</keyword>
<feature type="binding site" evidence="17">
    <location>
        <position position="35"/>
    </location>
    <ligand>
        <name>ATP</name>
        <dbReference type="ChEBI" id="CHEBI:30616"/>
    </ligand>
</feature>
<dbReference type="Pfam" id="PF01219">
    <property type="entry name" value="DAGK_prokar"/>
    <property type="match status" value="1"/>
</dbReference>
<feature type="binding site" evidence="17">
    <location>
        <position position="15"/>
    </location>
    <ligand>
        <name>ATP</name>
        <dbReference type="ChEBI" id="CHEBI:30616"/>
    </ligand>
</feature>
<keyword evidence="14" id="KW-1208">Phospholipid metabolism</keyword>
<evidence type="ECO:0000256" key="10">
    <source>
        <dbReference type="ARBA" id="ARBA00022989"/>
    </source>
</evidence>
<keyword evidence="3" id="KW-1003">Cell membrane</keyword>
<dbReference type="EMBL" id="AEUX02000005">
    <property type="protein sequence ID" value="EHI70089.1"/>
    <property type="molecule type" value="Genomic_DNA"/>
</dbReference>
<keyword evidence="18" id="KW-0479">Metal-binding</keyword>
<dbReference type="RefSeq" id="WP_008088257.1">
    <property type="nucleotide sequence ID" value="NZ_AEUX02000005.1"/>
</dbReference>
<evidence type="ECO:0000256" key="14">
    <source>
        <dbReference type="ARBA" id="ARBA00023264"/>
    </source>
</evidence>
<keyword evidence="10 19" id="KW-1133">Transmembrane helix</keyword>
<keyword evidence="21" id="KW-1185">Reference proteome</keyword>
<dbReference type="CDD" id="cd14265">
    <property type="entry name" value="UDPK_IM_like"/>
    <property type="match status" value="1"/>
</dbReference>
<evidence type="ECO:0000256" key="4">
    <source>
        <dbReference type="ARBA" id="ARBA00022516"/>
    </source>
</evidence>
<keyword evidence="7 17" id="KW-0547">Nucleotide-binding</keyword>
<evidence type="ECO:0000256" key="3">
    <source>
        <dbReference type="ARBA" id="ARBA00022475"/>
    </source>
</evidence>